<dbReference type="Pfam" id="PF13374">
    <property type="entry name" value="TPR_10"/>
    <property type="match status" value="1"/>
</dbReference>
<reference evidence="1" key="1">
    <citation type="submission" date="2018-06" db="EMBL/GenBank/DDBJ databases">
        <authorList>
            <person name="Zhirakovskaya E."/>
        </authorList>
    </citation>
    <scope>NUCLEOTIDE SEQUENCE</scope>
</reference>
<organism evidence="1">
    <name type="scientific">hydrothermal vent metagenome</name>
    <dbReference type="NCBI Taxonomy" id="652676"/>
    <lineage>
        <taxon>unclassified sequences</taxon>
        <taxon>metagenomes</taxon>
        <taxon>ecological metagenomes</taxon>
    </lineage>
</organism>
<evidence type="ECO:0008006" key="2">
    <source>
        <dbReference type="Google" id="ProtNLM"/>
    </source>
</evidence>
<evidence type="ECO:0000313" key="1">
    <source>
        <dbReference type="EMBL" id="VAX39156.1"/>
    </source>
</evidence>
<name>A0A3B1D8J0_9ZZZZ</name>
<sequence length="277" mass="30644">MSLKNSGSCQTECSSAVFGMLLQAESFYETGSLVDACAMYQSAISKDNTESARVEFGSFLLQIDCPSAAIEQFSKALNKSRQTKNHRLRSVVCNNLAVAFRQQGYFELAVSYQQQSLAAANVAIGTRNIGITSSADLSNLANDAIRKGDLFLAEELLQRSLALEADACSLKGQASDLGSLGVVAILKREPEQALEYLWRAHRLHRRVNDHNAVGCDLLNLAEAYRHLGCCEDASRCLRLAILRFEKVHATGLIKKTKRLQRNLERIDDVYLRDPLLN</sequence>
<dbReference type="SMART" id="SM00028">
    <property type="entry name" value="TPR"/>
    <property type="match status" value="5"/>
</dbReference>
<dbReference type="AlphaFoldDB" id="A0A3B1D8J0"/>
<dbReference type="InterPro" id="IPR019734">
    <property type="entry name" value="TPR_rpt"/>
</dbReference>
<protein>
    <recommendedName>
        <fullName evidence="2">MalT-like TPR region domain-containing protein</fullName>
    </recommendedName>
</protein>
<dbReference type="InterPro" id="IPR011990">
    <property type="entry name" value="TPR-like_helical_dom_sf"/>
</dbReference>
<dbReference type="Gene3D" id="1.25.40.10">
    <property type="entry name" value="Tetratricopeptide repeat domain"/>
    <property type="match status" value="2"/>
</dbReference>
<dbReference type="SUPFAM" id="SSF48452">
    <property type="entry name" value="TPR-like"/>
    <property type="match status" value="2"/>
</dbReference>
<proteinExistence type="predicted"/>
<dbReference type="EMBL" id="UOGL01000306">
    <property type="protein sequence ID" value="VAX39156.1"/>
    <property type="molecule type" value="Genomic_DNA"/>
</dbReference>
<accession>A0A3B1D8J0</accession>
<gene>
    <name evidence="1" type="ORF">MNBD_PLANCTO02-557</name>
</gene>